<protein>
    <recommendedName>
        <fullName evidence="1">DCD domain-containing protein</fullName>
    </recommendedName>
</protein>
<organism evidence="2 3">
    <name type="scientific">Hevea brasiliensis</name>
    <name type="common">Para rubber tree</name>
    <name type="synonym">Siphonia brasiliensis</name>
    <dbReference type="NCBI Taxonomy" id="3981"/>
    <lineage>
        <taxon>Eukaryota</taxon>
        <taxon>Viridiplantae</taxon>
        <taxon>Streptophyta</taxon>
        <taxon>Embryophyta</taxon>
        <taxon>Tracheophyta</taxon>
        <taxon>Spermatophyta</taxon>
        <taxon>Magnoliopsida</taxon>
        <taxon>eudicotyledons</taxon>
        <taxon>Gunneridae</taxon>
        <taxon>Pentapetalae</taxon>
        <taxon>rosids</taxon>
        <taxon>fabids</taxon>
        <taxon>Malpighiales</taxon>
        <taxon>Euphorbiaceae</taxon>
        <taxon>Crotonoideae</taxon>
        <taxon>Micrandreae</taxon>
        <taxon>Hevea</taxon>
    </lineage>
</organism>
<feature type="domain" description="DCD" evidence="1">
    <location>
        <begin position="1"/>
        <end position="120"/>
    </location>
</feature>
<sequence>MPKHLPLFLFKGLSPRYRDSVRAITPGLPLFLYNYTTHQLHGIFEAASFGGSNIDPTAWEDKKCKGESRFPAQVRIHVRKLCQALEEDAFRPVLHHYDGPKFRLELPVPETLDLLDPCEQAGSPA</sequence>
<dbReference type="Pfam" id="PF10539">
    <property type="entry name" value="Dev_Cell_Death"/>
    <property type="match status" value="1"/>
</dbReference>
<accession>A0A6A6MV02</accession>
<evidence type="ECO:0000259" key="1">
    <source>
        <dbReference type="PROSITE" id="PS51222"/>
    </source>
</evidence>
<dbReference type="AlphaFoldDB" id="A0A6A6MV02"/>
<keyword evidence="3" id="KW-1185">Reference proteome</keyword>
<evidence type="ECO:0000313" key="3">
    <source>
        <dbReference type="Proteomes" id="UP000467840"/>
    </source>
</evidence>
<dbReference type="InterPro" id="IPR013989">
    <property type="entry name" value="Dev_and_cell_death_domain"/>
</dbReference>
<dbReference type="SMART" id="SM00767">
    <property type="entry name" value="DCD"/>
    <property type="match status" value="1"/>
</dbReference>
<gene>
    <name evidence="2" type="ORF">GH714_041756</name>
</gene>
<dbReference type="PANTHER" id="PTHR46034">
    <property type="match status" value="1"/>
</dbReference>
<dbReference type="InterPro" id="IPR044832">
    <property type="entry name" value="NRP-like"/>
</dbReference>
<dbReference type="PANTHER" id="PTHR46034:SF12">
    <property type="entry name" value="B2 PROTEIN"/>
    <property type="match status" value="1"/>
</dbReference>
<evidence type="ECO:0000313" key="2">
    <source>
        <dbReference type="EMBL" id="KAF2316415.1"/>
    </source>
</evidence>
<reference evidence="2 3" key="1">
    <citation type="journal article" date="2020" name="Mol. Plant">
        <title>The Chromosome-Based Rubber Tree Genome Provides New Insights into Spurge Genome Evolution and Rubber Biosynthesis.</title>
        <authorList>
            <person name="Liu J."/>
            <person name="Shi C."/>
            <person name="Shi C.C."/>
            <person name="Li W."/>
            <person name="Zhang Q.J."/>
            <person name="Zhang Y."/>
            <person name="Li K."/>
            <person name="Lu H.F."/>
            <person name="Shi C."/>
            <person name="Zhu S.T."/>
            <person name="Xiao Z.Y."/>
            <person name="Nan H."/>
            <person name="Yue Y."/>
            <person name="Zhu X.G."/>
            <person name="Wu Y."/>
            <person name="Hong X.N."/>
            <person name="Fan G.Y."/>
            <person name="Tong Y."/>
            <person name="Zhang D."/>
            <person name="Mao C.L."/>
            <person name="Liu Y.L."/>
            <person name="Hao S.J."/>
            <person name="Liu W.Q."/>
            <person name="Lv M.Q."/>
            <person name="Zhang H.B."/>
            <person name="Liu Y."/>
            <person name="Hu-Tang G.R."/>
            <person name="Wang J.P."/>
            <person name="Wang J.H."/>
            <person name="Sun Y.H."/>
            <person name="Ni S.B."/>
            <person name="Chen W.B."/>
            <person name="Zhang X.C."/>
            <person name="Jiao Y.N."/>
            <person name="Eichler E.E."/>
            <person name="Li G.H."/>
            <person name="Liu X."/>
            <person name="Gao L.Z."/>
        </authorList>
    </citation>
    <scope>NUCLEOTIDE SEQUENCE [LARGE SCALE GENOMIC DNA]</scope>
    <source>
        <strain evidence="3">cv. GT1</strain>
        <tissue evidence="2">Leaf</tissue>
    </source>
</reference>
<proteinExistence type="predicted"/>
<name>A0A6A6MV02_HEVBR</name>
<dbReference type="Proteomes" id="UP000467840">
    <property type="component" value="Chromosome 15"/>
</dbReference>
<dbReference type="EMBL" id="JAAGAX010000005">
    <property type="protein sequence ID" value="KAF2316415.1"/>
    <property type="molecule type" value="Genomic_DNA"/>
</dbReference>
<comment type="caution">
    <text evidence="2">The sequence shown here is derived from an EMBL/GenBank/DDBJ whole genome shotgun (WGS) entry which is preliminary data.</text>
</comment>
<dbReference type="GO" id="GO:0034976">
    <property type="term" value="P:response to endoplasmic reticulum stress"/>
    <property type="evidence" value="ECO:0007669"/>
    <property type="project" value="InterPro"/>
</dbReference>
<dbReference type="PROSITE" id="PS51222">
    <property type="entry name" value="DCD"/>
    <property type="match status" value="1"/>
</dbReference>